<proteinExistence type="predicted"/>
<name>A0ACC1HPB5_9FUNG</name>
<sequence>MIMVCVETPAEEQRQQEVDSLGAGKDVATTEALLAHPQPLIREKVTEGQRKQRAEAEYKASQDAHEQVRRARQDEVLIIETSIVLSPMMSRPSTPGSSVSDRVHICEHCHKCFNRRGKLEDHLRTHTGERPFACPVEGCGKTYMRSAHLTSHMRTHDEGLKRAFKCTHPGCTAGFATKQHLNRHFAIHETPKPFK</sequence>
<accession>A0ACC1HPB5</accession>
<keyword evidence="2" id="KW-1185">Reference proteome</keyword>
<evidence type="ECO:0000313" key="2">
    <source>
        <dbReference type="Proteomes" id="UP001145114"/>
    </source>
</evidence>
<evidence type="ECO:0000313" key="1">
    <source>
        <dbReference type="EMBL" id="KAJ1678380.1"/>
    </source>
</evidence>
<comment type="caution">
    <text evidence="1">The sequence shown here is derived from an EMBL/GenBank/DDBJ whole genome shotgun (WGS) entry which is preliminary data.</text>
</comment>
<feature type="non-terminal residue" evidence="1">
    <location>
        <position position="195"/>
    </location>
</feature>
<reference evidence="1" key="1">
    <citation type="submission" date="2022-06" db="EMBL/GenBank/DDBJ databases">
        <title>Phylogenomic reconstructions and comparative analyses of Kickxellomycotina fungi.</title>
        <authorList>
            <person name="Reynolds N.K."/>
            <person name="Stajich J.E."/>
            <person name="Barry K."/>
            <person name="Grigoriev I.V."/>
            <person name="Crous P."/>
            <person name="Smith M.E."/>
        </authorList>
    </citation>
    <scope>NUCLEOTIDE SEQUENCE</scope>
    <source>
        <strain evidence="1">RSA 2271</strain>
    </source>
</reference>
<dbReference type="EMBL" id="JAMZIH010001224">
    <property type="protein sequence ID" value="KAJ1678380.1"/>
    <property type="molecule type" value="Genomic_DNA"/>
</dbReference>
<protein>
    <submittedName>
        <fullName evidence="1">Uncharacterized protein</fullName>
    </submittedName>
</protein>
<gene>
    <name evidence="1" type="ORF">EV182_004168</name>
</gene>
<dbReference type="Proteomes" id="UP001145114">
    <property type="component" value="Unassembled WGS sequence"/>
</dbReference>
<organism evidence="1 2">
    <name type="scientific">Spiromyces aspiralis</name>
    <dbReference type="NCBI Taxonomy" id="68401"/>
    <lineage>
        <taxon>Eukaryota</taxon>
        <taxon>Fungi</taxon>
        <taxon>Fungi incertae sedis</taxon>
        <taxon>Zoopagomycota</taxon>
        <taxon>Kickxellomycotina</taxon>
        <taxon>Kickxellomycetes</taxon>
        <taxon>Kickxellales</taxon>
        <taxon>Kickxellaceae</taxon>
        <taxon>Spiromyces</taxon>
    </lineage>
</organism>